<dbReference type="InterPro" id="IPR036565">
    <property type="entry name" value="Mur-like_cat_sf"/>
</dbReference>
<comment type="similarity">
    <text evidence="1">Belongs to the folylpolyglutamate synthase family.</text>
</comment>
<dbReference type="GO" id="GO:0005524">
    <property type="term" value="F:ATP binding"/>
    <property type="evidence" value="ECO:0007669"/>
    <property type="project" value="UniProtKB-KW"/>
</dbReference>
<dbReference type="AlphaFoldDB" id="T1CFD1"/>
<evidence type="ECO:0000256" key="4">
    <source>
        <dbReference type="ARBA" id="ARBA00022840"/>
    </source>
</evidence>
<dbReference type="PANTHER" id="PTHR11136">
    <property type="entry name" value="FOLYLPOLYGLUTAMATE SYNTHASE-RELATED"/>
    <property type="match status" value="1"/>
</dbReference>
<keyword evidence="2" id="KW-0436">Ligase</keyword>
<dbReference type="Gene3D" id="3.40.1190.10">
    <property type="entry name" value="Mur-like, catalytic domain"/>
    <property type="match status" value="1"/>
</dbReference>
<sequence length="175" mass="18390">MDLGLERVGQVRDLLGIFPAFPILMVAGTNGKGSACAYLTATLKAAGYRVGTYTSPHLVRYNERVVVDGIPVSDAQLCAAFARIEAARQAISLTPFEFGTLAAVDIFQRASVDVAVLEVGLGGRLDAVNLFEPVVSLVTGIALDHEMWLGSTREAIGAEKAGIFRAGVPALCADP</sequence>
<accession>T1CFD1</accession>
<evidence type="ECO:0000256" key="1">
    <source>
        <dbReference type="ARBA" id="ARBA00008276"/>
    </source>
</evidence>
<keyword evidence="3" id="KW-0547">Nucleotide-binding</keyword>
<gene>
    <name evidence="5" type="ORF">B1A_00967</name>
</gene>
<dbReference type="EMBL" id="AUZX01000730">
    <property type="protein sequence ID" value="EQD80363.1"/>
    <property type="molecule type" value="Genomic_DNA"/>
</dbReference>
<reference evidence="5" key="2">
    <citation type="journal article" date="2014" name="ISME J.">
        <title>Microbial stratification in low pH oxic and suboxic macroscopic growths along an acid mine drainage.</title>
        <authorList>
            <person name="Mendez-Garcia C."/>
            <person name="Mesa V."/>
            <person name="Sprenger R.R."/>
            <person name="Richter M."/>
            <person name="Diez M.S."/>
            <person name="Solano J."/>
            <person name="Bargiela R."/>
            <person name="Golyshina O.V."/>
            <person name="Manteca A."/>
            <person name="Ramos J.L."/>
            <person name="Gallego J.R."/>
            <person name="Llorente I."/>
            <person name="Martins Dos Santos V.A."/>
            <person name="Jensen O.N."/>
            <person name="Pelaez A.I."/>
            <person name="Sanchez J."/>
            <person name="Ferrer M."/>
        </authorList>
    </citation>
    <scope>NUCLEOTIDE SEQUENCE</scope>
</reference>
<name>T1CFD1_9ZZZZ</name>
<evidence type="ECO:0000313" key="5">
    <source>
        <dbReference type="EMBL" id="EQD80363.1"/>
    </source>
</evidence>
<dbReference type="InterPro" id="IPR001645">
    <property type="entry name" value="Folylpolyglutamate_synth"/>
</dbReference>
<dbReference type="SUPFAM" id="SSF53623">
    <property type="entry name" value="MurD-like peptide ligases, catalytic domain"/>
    <property type="match status" value="1"/>
</dbReference>
<evidence type="ECO:0000256" key="2">
    <source>
        <dbReference type="ARBA" id="ARBA00022598"/>
    </source>
</evidence>
<proteinExistence type="inferred from homology"/>
<evidence type="ECO:0000256" key="3">
    <source>
        <dbReference type="ARBA" id="ARBA00022741"/>
    </source>
</evidence>
<dbReference type="PANTHER" id="PTHR11136:SF0">
    <property type="entry name" value="DIHYDROFOLATE SYNTHETASE-RELATED"/>
    <property type="match status" value="1"/>
</dbReference>
<feature type="non-terminal residue" evidence="5">
    <location>
        <position position="175"/>
    </location>
</feature>
<dbReference type="GO" id="GO:0005737">
    <property type="term" value="C:cytoplasm"/>
    <property type="evidence" value="ECO:0007669"/>
    <property type="project" value="TreeGrafter"/>
</dbReference>
<organism evidence="5">
    <name type="scientific">mine drainage metagenome</name>
    <dbReference type="NCBI Taxonomy" id="410659"/>
    <lineage>
        <taxon>unclassified sequences</taxon>
        <taxon>metagenomes</taxon>
        <taxon>ecological metagenomes</taxon>
    </lineage>
</organism>
<dbReference type="NCBIfam" id="TIGR01499">
    <property type="entry name" value="folC"/>
    <property type="match status" value="1"/>
</dbReference>
<comment type="caution">
    <text evidence="5">The sequence shown here is derived from an EMBL/GenBank/DDBJ whole genome shotgun (WGS) entry which is preliminary data.</text>
</comment>
<reference evidence="5" key="1">
    <citation type="submission" date="2013-08" db="EMBL/GenBank/DDBJ databases">
        <authorList>
            <person name="Mendez C."/>
            <person name="Richter M."/>
            <person name="Ferrer M."/>
            <person name="Sanchez J."/>
        </authorList>
    </citation>
    <scope>NUCLEOTIDE SEQUENCE</scope>
</reference>
<protein>
    <submittedName>
        <fullName evidence="5">FolC bifunctional protein</fullName>
    </submittedName>
</protein>
<keyword evidence="4" id="KW-0067">ATP-binding</keyword>
<dbReference type="GO" id="GO:0004326">
    <property type="term" value="F:tetrahydrofolylpolyglutamate synthase activity"/>
    <property type="evidence" value="ECO:0007669"/>
    <property type="project" value="InterPro"/>
</dbReference>
<dbReference type="GO" id="GO:0008841">
    <property type="term" value="F:dihydrofolate synthase activity"/>
    <property type="evidence" value="ECO:0007669"/>
    <property type="project" value="TreeGrafter"/>
</dbReference>